<dbReference type="GeneID" id="9685259"/>
<evidence type="ECO:0000313" key="1">
    <source>
        <dbReference type="EMBL" id="EEH56060.1"/>
    </source>
</evidence>
<accession>C1MVW1</accession>
<sequence>MAKPYYPPPPGQAPAPTYGYAQPQPVMAQPVMQQPAMVMMQNAGLGFWKASLCECQSDCGLCMASCFLPCCVHGSNANMRRDARFIGPMEGCNGECICYAIGCYARPLYAICGMSGRGNHRAKYNIAGGCCGDCCTHLCCYSCAVGQEYLDLKKRLEPPQQGMMGGVMMSQPGAVIMR</sequence>
<keyword evidence="2" id="KW-1185">Reference proteome</keyword>
<dbReference type="AlphaFoldDB" id="C1MVW1"/>
<organism evidence="2">
    <name type="scientific">Micromonas pusilla (strain CCMP1545)</name>
    <name type="common">Picoplanktonic green alga</name>
    <dbReference type="NCBI Taxonomy" id="564608"/>
    <lineage>
        <taxon>Eukaryota</taxon>
        <taxon>Viridiplantae</taxon>
        <taxon>Chlorophyta</taxon>
        <taxon>Mamiellophyceae</taxon>
        <taxon>Mamiellales</taxon>
        <taxon>Mamiellaceae</taxon>
        <taxon>Micromonas</taxon>
    </lineage>
</organism>
<dbReference type="InterPro" id="IPR006461">
    <property type="entry name" value="PLAC_motif_containing"/>
</dbReference>
<dbReference type="EMBL" id="GG663741">
    <property type="protein sequence ID" value="EEH56060.1"/>
    <property type="molecule type" value="Genomic_DNA"/>
</dbReference>
<gene>
    <name evidence="1" type="ORF">MICPUCDRAFT_59531</name>
</gene>
<dbReference type="OMA" id="LPAEPCC"/>
<reference evidence="1 2" key="1">
    <citation type="journal article" date="2009" name="Science">
        <title>Green evolution and dynamic adaptations revealed by genomes of the marine picoeukaryotes Micromonas.</title>
        <authorList>
            <person name="Worden A.Z."/>
            <person name="Lee J.H."/>
            <person name="Mock T."/>
            <person name="Rouze P."/>
            <person name="Simmons M.P."/>
            <person name="Aerts A.L."/>
            <person name="Allen A.E."/>
            <person name="Cuvelier M.L."/>
            <person name="Derelle E."/>
            <person name="Everett M.V."/>
            <person name="Foulon E."/>
            <person name="Grimwood J."/>
            <person name="Gundlach H."/>
            <person name="Henrissat B."/>
            <person name="Napoli C."/>
            <person name="McDonald S.M."/>
            <person name="Parker M.S."/>
            <person name="Rombauts S."/>
            <person name="Salamov A."/>
            <person name="Von Dassow P."/>
            <person name="Badger J.H."/>
            <person name="Coutinho P.M."/>
            <person name="Demir E."/>
            <person name="Dubchak I."/>
            <person name="Gentemann C."/>
            <person name="Eikrem W."/>
            <person name="Gready J.E."/>
            <person name="John U."/>
            <person name="Lanier W."/>
            <person name="Lindquist E.A."/>
            <person name="Lucas S."/>
            <person name="Mayer K.F."/>
            <person name="Moreau H."/>
            <person name="Not F."/>
            <person name="Otillar R."/>
            <person name="Panaud O."/>
            <person name="Pangilinan J."/>
            <person name="Paulsen I."/>
            <person name="Piegu B."/>
            <person name="Poliakov A."/>
            <person name="Robbens S."/>
            <person name="Schmutz J."/>
            <person name="Toulza E."/>
            <person name="Wyss T."/>
            <person name="Zelensky A."/>
            <person name="Zhou K."/>
            <person name="Armbrust E.V."/>
            <person name="Bhattacharya D."/>
            <person name="Goodenough U.W."/>
            <person name="Van de Peer Y."/>
            <person name="Grigoriev I.V."/>
        </authorList>
    </citation>
    <scope>NUCLEOTIDE SEQUENCE [LARGE SCALE GENOMIC DNA]</scope>
    <source>
        <strain evidence="1 2">CCMP1545</strain>
    </source>
</reference>
<proteinExistence type="predicted"/>
<dbReference type="KEGG" id="mpp:MICPUCDRAFT_59531"/>
<dbReference type="PANTHER" id="PTHR15907">
    <property type="entry name" value="DUF614 FAMILY PROTEIN-RELATED"/>
    <property type="match status" value="1"/>
</dbReference>
<evidence type="ECO:0000313" key="2">
    <source>
        <dbReference type="Proteomes" id="UP000001876"/>
    </source>
</evidence>
<dbReference type="Pfam" id="PF04749">
    <property type="entry name" value="PLAC8"/>
    <property type="match status" value="1"/>
</dbReference>
<name>C1MVW1_MICPC</name>
<protein>
    <submittedName>
        <fullName evidence="1">Predicted protein</fullName>
    </submittedName>
</protein>
<dbReference type="RefSeq" id="XP_003060108.1">
    <property type="nucleotide sequence ID" value="XM_003060062.1"/>
</dbReference>
<dbReference type="NCBIfam" id="TIGR01571">
    <property type="entry name" value="A_thal_Cys_rich"/>
    <property type="match status" value="1"/>
</dbReference>
<dbReference type="Proteomes" id="UP000001876">
    <property type="component" value="Unassembled WGS sequence"/>
</dbReference>
<dbReference type="OrthoDB" id="1045822at2759"/>